<gene>
    <name evidence="2" type="ORF">KDX31_05360</name>
</gene>
<dbReference type="InterPro" id="IPR001633">
    <property type="entry name" value="EAL_dom"/>
</dbReference>
<evidence type="ECO:0000313" key="3">
    <source>
        <dbReference type="Proteomes" id="UP001059950"/>
    </source>
</evidence>
<dbReference type="CDD" id="cd01948">
    <property type="entry name" value="EAL"/>
    <property type="match status" value="1"/>
</dbReference>
<evidence type="ECO:0000313" key="2">
    <source>
        <dbReference type="EMBL" id="UTW05308.1"/>
    </source>
</evidence>
<dbReference type="Proteomes" id="UP001059950">
    <property type="component" value="Chromosome"/>
</dbReference>
<dbReference type="EMBL" id="CP073344">
    <property type="protein sequence ID" value="UTW05308.1"/>
    <property type="molecule type" value="Genomic_DNA"/>
</dbReference>
<sequence length="123" mass="13781">MDDFGTGYSSLQYLRKYDFDTLKVDRSFVSELPDSSGNASLVSAILAMSRSLGVKTVAEGVETQEQASFLRREGCDLFQGYLFGKPMNENDFRDWLEKAGAIDHRFNCEEEGGETAPDEYPVD</sequence>
<keyword evidence="3" id="KW-1185">Reference proteome</keyword>
<dbReference type="PANTHER" id="PTHR33121">
    <property type="entry name" value="CYCLIC DI-GMP PHOSPHODIESTERASE PDEF"/>
    <property type="match status" value="1"/>
</dbReference>
<dbReference type="SMART" id="SM00052">
    <property type="entry name" value="EAL"/>
    <property type="match status" value="1"/>
</dbReference>
<accession>A0ABY5GZ39</accession>
<dbReference type="Gene3D" id="3.20.20.450">
    <property type="entry name" value="EAL domain"/>
    <property type="match status" value="1"/>
</dbReference>
<dbReference type="Pfam" id="PF00563">
    <property type="entry name" value="EAL"/>
    <property type="match status" value="1"/>
</dbReference>
<dbReference type="InterPro" id="IPR050706">
    <property type="entry name" value="Cyclic-di-GMP_PDE-like"/>
</dbReference>
<protein>
    <submittedName>
        <fullName evidence="2">EAL domain-containing protein</fullName>
    </submittedName>
</protein>
<organism evidence="2 3">
    <name type="scientific">Amphritea atlantica</name>
    <dbReference type="NCBI Taxonomy" id="355243"/>
    <lineage>
        <taxon>Bacteria</taxon>
        <taxon>Pseudomonadati</taxon>
        <taxon>Pseudomonadota</taxon>
        <taxon>Gammaproteobacteria</taxon>
        <taxon>Oceanospirillales</taxon>
        <taxon>Oceanospirillaceae</taxon>
        <taxon>Amphritea</taxon>
    </lineage>
</organism>
<proteinExistence type="predicted"/>
<dbReference type="InterPro" id="IPR035919">
    <property type="entry name" value="EAL_sf"/>
</dbReference>
<evidence type="ECO:0000259" key="1">
    <source>
        <dbReference type="PROSITE" id="PS50883"/>
    </source>
</evidence>
<dbReference type="SUPFAM" id="SSF141868">
    <property type="entry name" value="EAL domain-like"/>
    <property type="match status" value="1"/>
</dbReference>
<dbReference type="PANTHER" id="PTHR33121:SF79">
    <property type="entry name" value="CYCLIC DI-GMP PHOSPHODIESTERASE PDED-RELATED"/>
    <property type="match status" value="1"/>
</dbReference>
<reference evidence="2" key="1">
    <citation type="submission" date="2021-04" db="EMBL/GenBank/DDBJ databases">
        <title>Oceanospirillales bacteria with DddD are important DMSP degraders in coastal seawater.</title>
        <authorList>
            <person name="Liu J."/>
        </authorList>
    </citation>
    <scope>NUCLEOTIDE SEQUENCE</scope>
    <source>
        <strain evidence="2">GY6</strain>
    </source>
</reference>
<dbReference type="PROSITE" id="PS50883">
    <property type="entry name" value="EAL"/>
    <property type="match status" value="1"/>
</dbReference>
<name>A0ABY5GZ39_9GAMM</name>
<feature type="domain" description="EAL" evidence="1">
    <location>
        <begin position="1"/>
        <end position="100"/>
    </location>
</feature>